<comment type="caution">
    <text evidence="2">The sequence shown here is derived from an EMBL/GenBank/DDBJ whole genome shotgun (WGS) entry which is preliminary data.</text>
</comment>
<feature type="domain" description="DUF6894" evidence="1">
    <location>
        <begin position="3"/>
        <end position="70"/>
    </location>
</feature>
<evidence type="ECO:0000313" key="2">
    <source>
        <dbReference type="EMBL" id="KAB1069559.1"/>
    </source>
</evidence>
<dbReference type="EMBL" id="VZZJ01000037">
    <property type="protein sequence ID" value="KAB1069559.1"/>
    <property type="molecule type" value="Genomic_DNA"/>
</dbReference>
<name>A0A6N6MMK7_9HYPH</name>
<sequence length="82" mass="9201">MARYRFHCTNGSECVFDAEGADIRVPARLPLRAEKVARSVMRTLGDGTDWSDWRVSVHDLKGRRVWLQPFVAIAARTTALAA</sequence>
<evidence type="ECO:0000313" key="3">
    <source>
        <dbReference type="Proteomes" id="UP000441523"/>
    </source>
</evidence>
<organism evidence="2 3">
    <name type="scientific">Methylobacterium planeticum</name>
    <dbReference type="NCBI Taxonomy" id="2615211"/>
    <lineage>
        <taxon>Bacteria</taxon>
        <taxon>Pseudomonadati</taxon>
        <taxon>Pseudomonadota</taxon>
        <taxon>Alphaproteobacteria</taxon>
        <taxon>Hyphomicrobiales</taxon>
        <taxon>Methylobacteriaceae</taxon>
        <taxon>Methylobacterium</taxon>
    </lineage>
</organism>
<dbReference type="Pfam" id="PF21834">
    <property type="entry name" value="DUF6894"/>
    <property type="match status" value="1"/>
</dbReference>
<dbReference type="RefSeq" id="WP_150966573.1">
    <property type="nucleotide sequence ID" value="NZ_VZZJ01000037.1"/>
</dbReference>
<keyword evidence="3" id="KW-1185">Reference proteome</keyword>
<evidence type="ECO:0000259" key="1">
    <source>
        <dbReference type="Pfam" id="PF21834"/>
    </source>
</evidence>
<dbReference type="Proteomes" id="UP000441523">
    <property type="component" value="Unassembled WGS sequence"/>
</dbReference>
<reference evidence="2 3" key="1">
    <citation type="submission" date="2019-09" db="EMBL/GenBank/DDBJ databases">
        <title>YIM 132548 draft genome.</title>
        <authorList>
            <person name="Jiang L."/>
        </authorList>
    </citation>
    <scope>NUCLEOTIDE SEQUENCE [LARGE SCALE GENOMIC DNA]</scope>
    <source>
        <strain evidence="2 3">YIM 132548</strain>
    </source>
</reference>
<dbReference type="InterPro" id="IPR054189">
    <property type="entry name" value="DUF6894"/>
</dbReference>
<dbReference type="AlphaFoldDB" id="A0A6N6MMK7"/>
<gene>
    <name evidence="2" type="ORF">F6X51_24935</name>
</gene>
<proteinExistence type="predicted"/>
<protein>
    <recommendedName>
        <fullName evidence="1">DUF6894 domain-containing protein</fullName>
    </recommendedName>
</protein>
<accession>A0A6N6MMK7</accession>